<proteinExistence type="predicted"/>
<protein>
    <submittedName>
        <fullName evidence="2">Uncharacterized protein</fullName>
    </submittedName>
</protein>
<comment type="caution">
    <text evidence="2">The sequence shown here is derived from an EMBL/GenBank/DDBJ whole genome shotgun (WGS) entry which is preliminary data.</text>
</comment>
<name>A0ABU6LEB2_9GAMM</name>
<feature type="transmembrane region" description="Helical" evidence="1">
    <location>
        <begin position="6"/>
        <end position="27"/>
    </location>
</feature>
<dbReference type="Proteomes" id="UP001339429">
    <property type="component" value="Unassembled WGS sequence"/>
</dbReference>
<evidence type="ECO:0000313" key="2">
    <source>
        <dbReference type="EMBL" id="MEC6897446.1"/>
    </source>
</evidence>
<evidence type="ECO:0000313" key="3">
    <source>
        <dbReference type="Proteomes" id="UP001339429"/>
    </source>
</evidence>
<keyword evidence="1" id="KW-1133">Transmembrane helix</keyword>
<organism evidence="2 3">
    <name type="scientific">Photobacterium piscicola</name>
    <dbReference type="NCBI Taxonomy" id="1378299"/>
    <lineage>
        <taxon>Bacteria</taxon>
        <taxon>Pseudomonadati</taxon>
        <taxon>Pseudomonadota</taxon>
        <taxon>Gammaproteobacteria</taxon>
        <taxon>Vibrionales</taxon>
        <taxon>Vibrionaceae</taxon>
        <taxon>Photobacterium</taxon>
    </lineage>
</organism>
<reference evidence="2 3" key="1">
    <citation type="submission" date="2024-01" db="EMBL/GenBank/DDBJ databases">
        <title>Active colonisers of the gastrointestinal tract of Atlantic salmon farmed in a warm water region.</title>
        <authorList>
            <person name="Bowman J.P."/>
        </authorList>
    </citation>
    <scope>NUCLEOTIDE SEQUENCE [LARGE SCALE GENOMIC DNA]</scope>
    <source>
        <strain evidence="2 3">S4MW1</strain>
    </source>
</reference>
<keyword evidence="1" id="KW-0812">Transmembrane</keyword>
<sequence>MTELLFYILGVGTGFLLALTIKLKFFIDDIKSTLKSINNKKKIIFK</sequence>
<dbReference type="EMBL" id="JAYXUD010000001">
    <property type="protein sequence ID" value="MEC6897446.1"/>
    <property type="molecule type" value="Genomic_DNA"/>
</dbReference>
<dbReference type="RefSeq" id="WP_327779235.1">
    <property type="nucleotide sequence ID" value="NZ_JAYXUD010000001.1"/>
</dbReference>
<keyword evidence="3" id="KW-1185">Reference proteome</keyword>
<evidence type="ECO:0000256" key="1">
    <source>
        <dbReference type="SAM" id="Phobius"/>
    </source>
</evidence>
<accession>A0ABU6LEB2</accession>
<keyword evidence="1" id="KW-0472">Membrane</keyword>
<gene>
    <name evidence="2" type="ORF">VXS00_02125</name>
</gene>